<dbReference type="PROSITE" id="PS50835">
    <property type="entry name" value="IG_LIKE"/>
    <property type="match status" value="1"/>
</dbReference>
<evidence type="ECO:0000256" key="6">
    <source>
        <dbReference type="SAM" id="Phobius"/>
    </source>
</evidence>
<dbReference type="PANTHER" id="PTHR11640:SF31">
    <property type="entry name" value="IRREGULAR CHIASM C-ROUGHEST PROTEIN-RELATED"/>
    <property type="match status" value="1"/>
</dbReference>
<protein>
    <submittedName>
        <fullName evidence="9">Ig-like domain-containing protein</fullName>
    </submittedName>
</protein>
<dbReference type="Pfam" id="PF07686">
    <property type="entry name" value="V-set"/>
    <property type="match status" value="1"/>
</dbReference>
<dbReference type="InterPro" id="IPR013783">
    <property type="entry name" value="Ig-like_fold"/>
</dbReference>
<comment type="subcellular location">
    <subcellularLocation>
        <location evidence="1">Membrane</location>
        <topology evidence="1">Single-pass type I membrane protein</topology>
    </subcellularLocation>
</comment>
<evidence type="ECO:0000256" key="5">
    <source>
        <dbReference type="ARBA" id="ARBA00023319"/>
    </source>
</evidence>
<dbReference type="InterPro" id="IPR051275">
    <property type="entry name" value="Cell_adhesion_signaling"/>
</dbReference>
<keyword evidence="5" id="KW-0393">Immunoglobulin domain</keyword>
<dbReference type="InterPro" id="IPR036179">
    <property type="entry name" value="Ig-like_dom_sf"/>
</dbReference>
<name>A0A915EW83_9CEST</name>
<keyword evidence="2 6" id="KW-0472">Membrane</keyword>
<keyword evidence="4" id="KW-0325">Glycoprotein</keyword>
<dbReference type="GO" id="GO:0098609">
    <property type="term" value="P:cell-cell adhesion"/>
    <property type="evidence" value="ECO:0007669"/>
    <property type="project" value="TreeGrafter"/>
</dbReference>
<dbReference type="GO" id="GO:0005886">
    <property type="term" value="C:plasma membrane"/>
    <property type="evidence" value="ECO:0007669"/>
    <property type="project" value="TreeGrafter"/>
</dbReference>
<evidence type="ECO:0000313" key="8">
    <source>
        <dbReference type="Proteomes" id="UP000887562"/>
    </source>
</evidence>
<evidence type="ECO:0000256" key="4">
    <source>
        <dbReference type="ARBA" id="ARBA00023180"/>
    </source>
</evidence>
<dbReference type="Gene3D" id="2.60.40.10">
    <property type="entry name" value="Immunoglobulins"/>
    <property type="match status" value="1"/>
</dbReference>
<keyword evidence="8" id="KW-1185">Reference proteome</keyword>
<organism evidence="8 9">
    <name type="scientific">Echinococcus canadensis</name>
    <dbReference type="NCBI Taxonomy" id="519352"/>
    <lineage>
        <taxon>Eukaryota</taxon>
        <taxon>Metazoa</taxon>
        <taxon>Spiralia</taxon>
        <taxon>Lophotrochozoa</taxon>
        <taxon>Platyhelminthes</taxon>
        <taxon>Cestoda</taxon>
        <taxon>Eucestoda</taxon>
        <taxon>Cyclophyllidea</taxon>
        <taxon>Taeniidae</taxon>
        <taxon>Echinococcus</taxon>
        <taxon>Echinococcus canadensis group</taxon>
    </lineage>
</organism>
<evidence type="ECO:0000256" key="1">
    <source>
        <dbReference type="ARBA" id="ARBA00004479"/>
    </source>
</evidence>
<feature type="domain" description="Ig-like" evidence="7">
    <location>
        <begin position="14"/>
        <end position="117"/>
    </location>
</feature>
<dbReference type="InterPro" id="IPR003599">
    <property type="entry name" value="Ig_sub"/>
</dbReference>
<keyword evidence="6" id="KW-1133">Transmembrane helix</keyword>
<dbReference type="InterPro" id="IPR007110">
    <property type="entry name" value="Ig-like_dom"/>
</dbReference>
<evidence type="ECO:0000256" key="2">
    <source>
        <dbReference type="ARBA" id="ARBA00023136"/>
    </source>
</evidence>
<evidence type="ECO:0000313" key="9">
    <source>
        <dbReference type="WBParaSite" id="maker-E.canG7_contigs_1655-snap-gene-0.42-mRNA-1"/>
    </source>
</evidence>
<dbReference type="InterPro" id="IPR013106">
    <property type="entry name" value="Ig_V-set"/>
</dbReference>
<dbReference type="GO" id="GO:0050839">
    <property type="term" value="F:cell adhesion molecule binding"/>
    <property type="evidence" value="ECO:0007669"/>
    <property type="project" value="TreeGrafter"/>
</dbReference>
<keyword evidence="3" id="KW-1015">Disulfide bond</keyword>
<proteinExistence type="predicted"/>
<dbReference type="SMART" id="SM00409">
    <property type="entry name" value="IG"/>
    <property type="match status" value="1"/>
</dbReference>
<sequence length="465" mass="52555">MRLCHAIELDHDQPFLYITDPRNTRAQLGGSVRLSCRLCWKDALGKNWEGYTPPVQVQWIINGFGYQIDSLEDIYQRRLVVTGNRSDGNYDLLINKVQLEDEGNFACQARIMHSRLSTSADAMESGWNRNHRTTGRTPVKRFGLFVGKFLTRSEVMAGSVSRQEPKIFVQIGKPIYLTCFSDDSRPPALLEINFNDENIVLSSRNRTACKRMEESHWCVGNATSFHHAVFNLLVTEYRKYTHTIKGESVRLILELLVKGEFTTPLSVKCEVKNVEKFTESGPLRKPFRAVASSTIHLHGEPQNVNSSGFYSSQPSEIFLLRCRIKGLLETSTFFIFNQESNFAMAKARGSQFVDTGLKSLTLLIVPLTIFGLVVLAVFLKRWNKDPSDNVEFLPFQLQTMIGSDANNPNSKESNDTIRVTTQKNGSALRLLPTIEIRPEFGPKPSGLLQLELTHLAVTTRSHPPE</sequence>
<accession>A0A915EW83</accession>
<dbReference type="SUPFAM" id="SSF48726">
    <property type="entry name" value="Immunoglobulin"/>
    <property type="match status" value="1"/>
</dbReference>
<feature type="transmembrane region" description="Helical" evidence="6">
    <location>
        <begin position="360"/>
        <end position="379"/>
    </location>
</feature>
<reference evidence="9" key="1">
    <citation type="submission" date="2022-11" db="UniProtKB">
        <authorList>
            <consortium name="WormBaseParasite"/>
        </authorList>
    </citation>
    <scope>IDENTIFICATION</scope>
</reference>
<dbReference type="PANTHER" id="PTHR11640">
    <property type="entry name" value="NEPHRIN"/>
    <property type="match status" value="1"/>
</dbReference>
<evidence type="ECO:0000256" key="3">
    <source>
        <dbReference type="ARBA" id="ARBA00023157"/>
    </source>
</evidence>
<dbReference type="WBParaSite" id="maker-E.canG7_contigs_1655-snap-gene-0.42-mRNA-1">
    <property type="protein sequence ID" value="maker-E.canG7_contigs_1655-snap-gene-0.42-mRNA-1"/>
    <property type="gene ID" value="EcG7_02511"/>
</dbReference>
<evidence type="ECO:0000259" key="7">
    <source>
        <dbReference type="PROSITE" id="PS50835"/>
    </source>
</evidence>
<dbReference type="Proteomes" id="UP000887562">
    <property type="component" value="Unplaced"/>
</dbReference>
<keyword evidence="6" id="KW-0812">Transmembrane</keyword>
<dbReference type="GO" id="GO:0005911">
    <property type="term" value="C:cell-cell junction"/>
    <property type="evidence" value="ECO:0007669"/>
    <property type="project" value="TreeGrafter"/>
</dbReference>
<dbReference type="AlphaFoldDB" id="A0A915EW83"/>